<dbReference type="Pfam" id="PF17042">
    <property type="entry name" value="NBD_C"/>
    <property type="match status" value="1"/>
</dbReference>
<evidence type="ECO:0000256" key="4">
    <source>
        <dbReference type="ARBA" id="ARBA00022777"/>
    </source>
</evidence>
<comment type="caution">
    <text evidence="9">The sequence shown here is derived from an EMBL/GenBank/DDBJ whole genome shotgun (WGS) entry which is preliminary data.</text>
</comment>
<evidence type="ECO:0000256" key="2">
    <source>
        <dbReference type="ARBA" id="ARBA00022679"/>
    </source>
</evidence>
<keyword evidence="2" id="KW-0808">Transferase</keyword>
<feature type="domain" description="Four-carbon acid sugar kinase N-terminal" evidence="7">
    <location>
        <begin position="6"/>
        <end position="128"/>
    </location>
</feature>
<evidence type="ECO:0000259" key="7">
    <source>
        <dbReference type="Pfam" id="PF07005"/>
    </source>
</evidence>
<keyword evidence="10" id="KW-1185">Reference proteome</keyword>
<dbReference type="RefSeq" id="WP_183317377.1">
    <property type="nucleotide sequence ID" value="NZ_JACIEN010000004.1"/>
</dbReference>
<evidence type="ECO:0000256" key="3">
    <source>
        <dbReference type="ARBA" id="ARBA00022741"/>
    </source>
</evidence>
<dbReference type="GO" id="GO:0005524">
    <property type="term" value="F:ATP binding"/>
    <property type="evidence" value="ECO:0007669"/>
    <property type="project" value="UniProtKB-KW"/>
</dbReference>
<evidence type="ECO:0000256" key="6">
    <source>
        <dbReference type="ARBA" id="ARBA00023277"/>
    </source>
</evidence>
<proteinExistence type="inferred from homology"/>
<keyword evidence="4" id="KW-0418">Kinase</keyword>
<dbReference type="InterPro" id="IPR042213">
    <property type="entry name" value="NBD_C_sf"/>
</dbReference>
<dbReference type="GO" id="GO:0016301">
    <property type="term" value="F:kinase activity"/>
    <property type="evidence" value="ECO:0007669"/>
    <property type="project" value="UniProtKB-KW"/>
</dbReference>
<evidence type="ECO:0000313" key="10">
    <source>
        <dbReference type="Proteomes" id="UP000577362"/>
    </source>
</evidence>
<dbReference type="Gene3D" id="3.40.980.20">
    <property type="entry name" value="Four-carbon acid sugar kinase, nucleotide binding domain"/>
    <property type="match status" value="1"/>
</dbReference>
<dbReference type="SUPFAM" id="SSF142764">
    <property type="entry name" value="YgbK-like"/>
    <property type="match status" value="1"/>
</dbReference>
<evidence type="ECO:0000256" key="5">
    <source>
        <dbReference type="ARBA" id="ARBA00022840"/>
    </source>
</evidence>
<keyword evidence="6" id="KW-0119">Carbohydrate metabolism</keyword>
<evidence type="ECO:0000256" key="1">
    <source>
        <dbReference type="ARBA" id="ARBA00005715"/>
    </source>
</evidence>
<reference evidence="9 10" key="1">
    <citation type="submission" date="2020-08" db="EMBL/GenBank/DDBJ databases">
        <title>Genomic Encyclopedia of Type Strains, Phase IV (KMG-IV): sequencing the most valuable type-strain genomes for metagenomic binning, comparative biology and taxonomic classification.</title>
        <authorList>
            <person name="Goeker M."/>
        </authorList>
    </citation>
    <scope>NUCLEOTIDE SEQUENCE [LARGE SCALE GENOMIC DNA]</scope>
    <source>
        <strain evidence="9 10">DSM 103737</strain>
    </source>
</reference>
<comment type="similarity">
    <text evidence="1">Belongs to the four-carbon acid sugar kinase family.</text>
</comment>
<dbReference type="EMBL" id="JACIEN010000004">
    <property type="protein sequence ID" value="MBB4018417.1"/>
    <property type="molecule type" value="Genomic_DNA"/>
</dbReference>
<dbReference type="InterPro" id="IPR031475">
    <property type="entry name" value="NBD_C"/>
</dbReference>
<name>A0A840C7W1_9HYPH</name>
<keyword evidence="3" id="KW-0547">Nucleotide-binding</keyword>
<accession>A0A840C7W1</accession>
<dbReference type="AlphaFoldDB" id="A0A840C7W1"/>
<dbReference type="Proteomes" id="UP000577362">
    <property type="component" value="Unassembled WGS sequence"/>
</dbReference>
<evidence type="ECO:0000313" key="9">
    <source>
        <dbReference type="EMBL" id="MBB4018417.1"/>
    </source>
</evidence>
<dbReference type="Pfam" id="PF07005">
    <property type="entry name" value="SBD_N"/>
    <property type="match status" value="1"/>
</dbReference>
<organism evidence="9 10">
    <name type="scientific">Chelatococcus caeni</name>
    <dbReference type="NCBI Taxonomy" id="1348468"/>
    <lineage>
        <taxon>Bacteria</taxon>
        <taxon>Pseudomonadati</taxon>
        <taxon>Pseudomonadota</taxon>
        <taxon>Alphaproteobacteria</taxon>
        <taxon>Hyphomicrobiales</taxon>
        <taxon>Chelatococcaceae</taxon>
        <taxon>Chelatococcus</taxon>
    </lineage>
</organism>
<protein>
    <submittedName>
        <fullName evidence="9">Uncharacterized protein YgbK (DUF1537 family)</fullName>
    </submittedName>
</protein>
<evidence type="ECO:0000259" key="8">
    <source>
        <dbReference type="Pfam" id="PF17042"/>
    </source>
</evidence>
<gene>
    <name evidence="9" type="ORF">GGR16_003464</name>
</gene>
<dbReference type="Gene3D" id="3.40.50.10840">
    <property type="entry name" value="Putative sugar-binding, N-terminal domain"/>
    <property type="match status" value="1"/>
</dbReference>
<keyword evidence="5" id="KW-0067">ATP-binding</keyword>
<dbReference type="InterPro" id="IPR037051">
    <property type="entry name" value="4-carb_acid_sugar_kinase_N_sf"/>
</dbReference>
<dbReference type="InterPro" id="IPR010737">
    <property type="entry name" value="4-carb_acid_sugar_kinase_N"/>
</dbReference>
<feature type="domain" description="Four-carbon acid sugar kinase nucleotide binding" evidence="8">
    <location>
        <begin position="265"/>
        <end position="340"/>
    </location>
</feature>
<sequence>MATQVLMVADDLTGALDSAVALAARGLSTVVARRPSDLPEALAREPDVIAVSTASREGTAAEAEQSVAAALAPFGAQLPPIVFKKVDSRLKGHVAAETAIVLQAAGAEEILFCPAIPDMGRIVRAGQLSGMGIAKPIALADVMAGLPARLVMPDCESEGELDAAVAGMGPRALLAGARGLAGALARRLAPNAAVPNRPRVEGPLLLAVGSRDPISLAQVAVLLDTCGIPCIDAPDGAVPPAALPRESTVLVRMVPGPGASPGAAGERFAQGLRTAVSSFAPRALFACGGETADALLGELGVGVLALEGEVLAGVPVSQFSFGGADMRLVTKSGGFGPSELLLSLVAMIESGRQLDLLSGDRNRV</sequence>